<dbReference type="RefSeq" id="XP_016247070.1">
    <property type="nucleotide sequence ID" value="XM_016393651.1"/>
</dbReference>
<gene>
    <name evidence="2" type="ORF">PV07_06656</name>
</gene>
<evidence type="ECO:0000256" key="1">
    <source>
        <dbReference type="SAM" id="MobiDB-lite"/>
    </source>
</evidence>
<dbReference type="RefSeq" id="XP_016247075.1">
    <property type="nucleotide sequence ID" value="XM_016393656.1"/>
</dbReference>
<dbReference type="EMBL" id="KN847043">
    <property type="protein sequence ID" value="KIW26857.1"/>
    <property type="molecule type" value="Genomic_DNA"/>
</dbReference>
<feature type="compositionally biased region" description="Basic residues" evidence="1">
    <location>
        <begin position="169"/>
        <end position="183"/>
    </location>
</feature>
<keyword evidence="3" id="KW-1185">Reference proteome</keyword>
<dbReference type="AlphaFoldDB" id="A0A0D2AP41"/>
<dbReference type="GeneID" id="27345850"/>
<dbReference type="RefSeq" id="XP_016247076.1">
    <property type="nucleotide sequence ID" value="XM_016393657.1"/>
</dbReference>
<dbReference type="RefSeq" id="XP_016247071.1">
    <property type="nucleotide sequence ID" value="XM_016393652.1"/>
</dbReference>
<dbReference type="EMBL" id="KN847043">
    <property type="protein sequence ID" value="KIW26856.1"/>
    <property type="molecule type" value="Genomic_DNA"/>
</dbReference>
<feature type="region of interest" description="Disordered" evidence="1">
    <location>
        <begin position="158"/>
        <end position="198"/>
    </location>
</feature>
<dbReference type="EMBL" id="KN847043">
    <property type="protein sequence ID" value="KIW26854.1"/>
    <property type="molecule type" value="Genomic_DNA"/>
</dbReference>
<evidence type="ECO:0000313" key="3">
    <source>
        <dbReference type="Proteomes" id="UP000054466"/>
    </source>
</evidence>
<name>A0A0D2AP41_9EURO</name>
<dbReference type="RefSeq" id="XP_016247074.1">
    <property type="nucleotide sequence ID" value="XM_016393655.1"/>
</dbReference>
<reference evidence="2 3" key="1">
    <citation type="submission" date="2015-01" db="EMBL/GenBank/DDBJ databases">
        <title>The Genome Sequence of Cladophialophora immunda CBS83496.</title>
        <authorList>
            <consortium name="The Broad Institute Genomics Platform"/>
            <person name="Cuomo C."/>
            <person name="de Hoog S."/>
            <person name="Gorbushina A."/>
            <person name="Stielow B."/>
            <person name="Teixiera M."/>
            <person name="Abouelleil A."/>
            <person name="Chapman S.B."/>
            <person name="Priest M."/>
            <person name="Young S.K."/>
            <person name="Wortman J."/>
            <person name="Nusbaum C."/>
            <person name="Birren B."/>
        </authorList>
    </citation>
    <scope>NUCLEOTIDE SEQUENCE [LARGE SCALE GENOMIC DNA]</scope>
    <source>
        <strain evidence="2 3">CBS 83496</strain>
    </source>
</reference>
<dbReference type="EMBL" id="KN847043">
    <property type="protein sequence ID" value="KIW26858.1"/>
    <property type="molecule type" value="Genomic_DNA"/>
</dbReference>
<dbReference type="EMBL" id="KN847043">
    <property type="protein sequence ID" value="KIW26861.1"/>
    <property type="molecule type" value="Genomic_DNA"/>
</dbReference>
<protein>
    <submittedName>
        <fullName evidence="2">Uncharacterized protein</fullName>
    </submittedName>
</protein>
<dbReference type="HOGENOM" id="CLU_1053764_0_0_1"/>
<organism evidence="2 3">
    <name type="scientific">Cladophialophora immunda</name>
    <dbReference type="NCBI Taxonomy" id="569365"/>
    <lineage>
        <taxon>Eukaryota</taxon>
        <taxon>Fungi</taxon>
        <taxon>Dikarya</taxon>
        <taxon>Ascomycota</taxon>
        <taxon>Pezizomycotina</taxon>
        <taxon>Eurotiomycetes</taxon>
        <taxon>Chaetothyriomycetidae</taxon>
        <taxon>Chaetothyriales</taxon>
        <taxon>Herpotrichiellaceae</taxon>
        <taxon>Cladophialophora</taxon>
    </lineage>
</organism>
<dbReference type="VEuPathDB" id="FungiDB:PV07_06656"/>
<dbReference type="RefSeq" id="XP_016247073.1">
    <property type="nucleotide sequence ID" value="XM_016393654.1"/>
</dbReference>
<dbReference type="EMBL" id="KN847043">
    <property type="protein sequence ID" value="KIW26859.1"/>
    <property type="molecule type" value="Genomic_DNA"/>
</dbReference>
<sequence>MTGTRMNPCPACQDSASQGVELRVWEQWPPSHRVTVTPRTVPTRVQSSRLLPFLPRRLDLQTDFFHLEWYLSDTEVPAHRHPTKALPTCLSQTRASTRKVTINLSRAANTLKGQLELELVTPVISTNYLKTRETSTSCRTTKSPTPCHTKATNMPTWAKMATGPDNPPHLRHRRRLQRPRRRNPTSYPAKAPHLHLRSRKEDREAIAVRIERFLSINAWKAECRTGQAICRLRTISNGASHGGPRLCIMGILKHKTVMYCQMIG</sequence>
<dbReference type="EMBL" id="KN847043">
    <property type="protein sequence ID" value="KIW26855.1"/>
    <property type="molecule type" value="Genomic_DNA"/>
</dbReference>
<accession>A0A0D2AP41</accession>
<dbReference type="RefSeq" id="XP_016247077.1">
    <property type="nucleotide sequence ID" value="XM_016393658.1"/>
</dbReference>
<proteinExistence type="predicted"/>
<dbReference type="RefSeq" id="XP_016247072.1">
    <property type="nucleotide sequence ID" value="XM_016393653.1"/>
</dbReference>
<dbReference type="Proteomes" id="UP000054466">
    <property type="component" value="Unassembled WGS sequence"/>
</dbReference>
<dbReference type="EMBL" id="KN847043">
    <property type="protein sequence ID" value="KIW26860.1"/>
    <property type="molecule type" value="Genomic_DNA"/>
</dbReference>
<evidence type="ECO:0000313" key="2">
    <source>
        <dbReference type="EMBL" id="KIW26857.1"/>
    </source>
</evidence>